<feature type="region of interest" description="Disordered" evidence="15">
    <location>
        <begin position="1"/>
        <end position="158"/>
    </location>
</feature>
<dbReference type="PANTHER" id="PTHR45814:SF2">
    <property type="entry name" value="HISTONE-LYSINE N-METHYLTRANSFERASE SETD1"/>
    <property type="match status" value="1"/>
</dbReference>
<keyword evidence="7 14" id="KW-0808">Transferase</keyword>
<dbReference type="Pfam" id="PF11767">
    <property type="entry name" value="SET_assoc"/>
    <property type="match status" value="1"/>
</dbReference>
<dbReference type="OrthoDB" id="308383at2759"/>
<evidence type="ECO:0000256" key="14">
    <source>
        <dbReference type="PIRNR" id="PIRNR037104"/>
    </source>
</evidence>
<comment type="subcellular location">
    <subcellularLocation>
        <location evidence="2">Chromosome</location>
    </subcellularLocation>
    <subcellularLocation>
        <location evidence="1 14">Nucleus</location>
    </subcellularLocation>
</comment>
<dbReference type="AlphaFoldDB" id="A0A2H4STR8"/>
<evidence type="ECO:0000313" key="18">
    <source>
        <dbReference type="Proteomes" id="UP000323067"/>
    </source>
</evidence>
<feature type="compositionally biased region" description="Acidic residues" evidence="15">
    <location>
        <begin position="741"/>
        <end position="753"/>
    </location>
</feature>
<dbReference type="SMART" id="SM00317">
    <property type="entry name" value="SET"/>
    <property type="match status" value="1"/>
</dbReference>
<organism evidence="17 18">
    <name type="scientific">Cordyceps militaris</name>
    <name type="common">Caterpillar fungus</name>
    <name type="synonym">Clavaria militaris</name>
    <dbReference type="NCBI Taxonomy" id="73501"/>
    <lineage>
        <taxon>Eukaryota</taxon>
        <taxon>Fungi</taxon>
        <taxon>Dikarya</taxon>
        <taxon>Ascomycota</taxon>
        <taxon>Pezizomycotina</taxon>
        <taxon>Sordariomycetes</taxon>
        <taxon>Hypocreomycetidae</taxon>
        <taxon>Hypocreales</taxon>
        <taxon>Cordycipitaceae</taxon>
        <taxon>Cordyceps</taxon>
    </lineage>
</organism>
<evidence type="ECO:0000256" key="4">
    <source>
        <dbReference type="ARBA" id="ARBA00015839"/>
    </source>
</evidence>
<accession>A0A2H4STR8</accession>
<evidence type="ECO:0000256" key="2">
    <source>
        <dbReference type="ARBA" id="ARBA00004286"/>
    </source>
</evidence>
<dbReference type="Gene3D" id="2.170.270.10">
    <property type="entry name" value="SET domain"/>
    <property type="match status" value="1"/>
</dbReference>
<feature type="compositionally biased region" description="Polar residues" evidence="15">
    <location>
        <begin position="866"/>
        <end position="877"/>
    </location>
</feature>
<feature type="region of interest" description="Disordered" evidence="15">
    <location>
        <begin position="726"/>
        <end position="753"/>
    </location>
</feature>
<evidence type="ECO:0000256" key="12">
    <source>
        <dbReference type="ARBA" id="ARBA00044515"/>
    </source>
</evidence>
<feature type="compositionally biased region" description="Low complexity" evidence="15">
    <location>
        <begin position="817"/>
        <end position="828"/>
    </location>
</feature>
<feature type="compositionally biased region" description="Low complexity" evidence="15">
    <location>
        <begin position="85"/>
        <end position="101"/>
    </location>
</feature>
<dbReference type="Gene3D" id="3.30.70.330">
    <property type="match status" value="1"/>
</dbReference>
<dbReference type="VEuPathDB" id="FungiDB:A9K55_000901"/>
<proteinExistence type="predicted"/>
<dbReference type="SMART" id="SM01291">
    <property type="entry name" value="N-SET"/>
    <property type="match status" value="1"/>
</dbReference>
<keyword evidence="9 14" id="KW-0156">Chromatin regulator</keyword>
<feature type="compositionally biased region" description="Pro residues" evidence="15">
    <location>
        <begin position="385"/>
        <end position="400"/>
    </location>
</feature>
<evidence type="ECO:0000256" key="3">
    <source>
        <dbReference type="ARBA" id="ARBA00012182"/>
    </source>
</evidence>
<keyword evidence="6 14" id="KW-0489">Methyltransferase</keyword>
<feature type="region of interest" description="Disordered" evidence="15">
    <location>
        <begin position="378"/>
        <end position="428"/>
    </location>
</feature>
<dbReference type="GO" id="GO:0140999">
    <property type="term" value="F:histone H3K4 trimethyltransferase activity"/>
    <property type="evidence" value="ECO:0007669"/>
    <property type="project" value="UniProtKB-EC"/>
</dbReference>
<dbReference type="SUPFAM" id="SSF82199">
    <property type="entry name" value="SET domain"/>
    <property type="match status" value="1"/>
</dbReference>
<dbReference type="PROSITE" id="PS51572">
    <property type="entry name" value="SAM_MT43_1"/>
    <property type="match status" value="1"/>
</dbReference>
<feature type="compositionally biased region" description="Low complexity" evidence="15">
    <location>
        <begin position="112"/>
        <end position="131"/>
    </location>
</feature>
<dbReference type="InterPro" id="IPR046341">
    <property type="entry name" value="SET_dom_sf"/>
</dbReference>
<dbReference type="PANTHER" id="PTHR45814">
    <property type="entry name" value="HISTONE-LYSINE N-METHYLTRANSFERASE SETD1"/>
    <property type="match status" value="1"/>
</dbReference>
<keyword evidence="5 14" id="KW-0158">Chromosome</keyword>
<comment type="subunit">
    <text evidence="14">Component of the COMPASS (Set1C) complex.</text>
</comment>
<keyword evidence="10 14" id="KW-0539">Nucleus</keyword>
<evidence type="ECO:0000256" key="9">
    <source>
        <dbReference type="ARBA" id="ARBA00022853"/>
    </source>
</evidence>
<dbReference type="VEuPathDB" id="FungiDB:CCM_03919"/>
<evidence type="ECO:0000313" key="17">
    <source>
        <dbReference type="EMBL" id="ATY66500.1"/>
    </source>
</evidence>
<dbReference type="InterPro" id="IPR012677">
    <property type="entry name" value="Nucleotide-bd_a/b_plait_sf"/>
</dbReference>
<feature type="compositionally biased region" description="Basic and acidic residues" evidence="15">
    <location>
        <begin position="527"/>
        <end position="539"/>
    </location>
</feature>
<dbReference type="GO" id="GO:0005694">
    <property type="term" value="C:chromosome"/>
    <property type="evidence" value="ECO:0007669"/>
    <property type="project" value="UniProtKB-SubCell"/>
</dbReference>
<evidence type="ECO:0000256" key="6">
    <source>
        <dbReference type="ARBA" id="ARBA00022603"/>
    </source>
</evidence>
<dbReference type="Pfam" id="PF00856">
    <property type="entry name" value="SET"/>
    <property type="match status" value="1"/>
</dbReference>
<dbReference type="InterPro" id="IPR001214">
    <property type="entry name" value="SET_dom"/>
</dbReference>
<evidence type="ECO:0000256" key="7">
    <source>
        <dbReference type="ARBA" id="ARBA00022679"/>
    </source>
</evidence>
<dbReference type="EMBL" id="CP023327">
    <property type="protein sequence ID" value="ATY66500.1"/>
    <property type="molecule type" value="Genomic_DNA"/>
</dbReference>
<evidence type="ECO:0000256" key="15">
    <source>
        <dbReference type="SAM" id="MobiDB-lite"/>
    </source>
</evidence>
<dbReference type="Pfam" id="PF11764">
    <property type="entry name" value="N-SET"/>
    <property type="match status" value="1"/>
</dbReference>
<dbReference type="Proteomes" id="UP000323067">
    <property type="component" value="Chromosome ii"/>
</dbReference>
<evidence type="ECO:0000256" key="5">
    <source>
        <dbReference type="ARBA" id="ARBA00022454"/>
    </source>
</evidence>
<evidence type="ECO:0000256" key="8">
    <source>
        <dbReference type="ARBA" id="ARBA00022691"/>
    </source>
</evidence>
<evidence type="ECO:0000256" key="10">
    <source>
        <dbReference type="ARBA" id="ARBA00023242"/>
    </source>
</evidence>
<sequence length="1197" mass="133554">MTRPPPGVSFAQFFPNAPKVRAEAQGRNDRDRTRQITDDACSSTSSAVTHDTGLNAASRSQVNGGGAMPTRQDSPLGDIPSTVDSNSSHASSSSSVFSSAATRLPTPSASRVSHMPSVSSPLHHSHSTTSLAQDPIPLKTERSLNGSGSRSHPAPNDVMGIEREIAREPWPSVKGKRCTYDPILDRLRNRAVSKTAKPVFKEFGLDDTPTPQDPRLAKGGRLGYINTDFYLPRSRFCPAPENLKPYAYDPKTSIGPGPPTQIVVTRYNPLIPFNKVTAIFATFGDIAESSNKMHPETGSYLGFATIRYRDSKRADRPPISAIDAARRAVQARGIKVDSEMVKVDYDPEGRRSRRMLEGHLRRDREKLDREKLAHAALVAKASADPRPPPSSFSRPPPTGPKGPTTSRPLQPPTIQPNPPPAAVNRAPTNLEPKDISTQLANDPYIFIDCESVPLLTSILPHMKKRLKNYAFDDIRIDKTGYYVLFKNSFTGKMEAERCFRAVNHTEFFTYNMSMQLCLPRTRAVTPVDRKRSPSPERNTRRAQQLKAEEDLARRRREDEADIEEERKQRAKNFDPVMEAVQVVQREMMEHLIRHIRTQVAAPSLSDFLDPANHTAKRRQLNIDMTEEDDDATLTDAFDTSRMGTPNSRADPIERRTGRFEVKSLPKIRKSKTKGTAHRSTSMAPFARKRGSVPRPAFRSLHHRLKSFDSDFESDDDTDAKTLAAVEAEGVLSRPQSRMSTDEDSWAPGEEDSMTEASLALVDKSLSKKRKLVSAADMASKRQKKLDDDSFAVKFDDVTMELVEDMAAEADVADDNDSSLSRSQTPLSSVPKGAKKKTVKPRSAIARQALEEQEISSQNAEDEDTPEVQTLPTKSTPAPQEPQKYDERIFSTEPLSKALRLPDSFKPDISALELLRLGAKDSPDLAKLGRRFQTAEIGNADIWLWQKQRIRELNAGGPSVQKPVSISGYYVPNPTGCARTEGVKKILNSEKSKYLPHHIKVQKVREERAARVKNGKDGVNTTMDASKIAAEKIIAKGNSRANRATNRRYVADLNDQKKTLGQDSDVFKFNQLKKRKKPVKFARSAIHNWGLYTMEDIHKDDMIIEYVGEEVRQQISEIRENRYLKSGIGSSYLFRIDENTVIDATKKGGIARFINHSCMPNCTAKIIKVEGSKRIVIYALRDITTSKFVNMVLLRNNG</sequence>
<dbReference type="GO" id="GO:0048188">
    <property type="term" value="C:Set1C/COMPASS complex"/>
    <property type="evidence" value="ECO:0007669"/>
    <property type="project" value="InterPro"/>
</dbReference>
<feature type="compositionally biased region" description="Basic and acidic residues" evidence="15">
    <location>
        <begin position="546"/>
        <end position="558"/>
    </location>
</feature>
<dbReference type="InterPro" id="IPR024657">
    <property type="entry name" value="COMPASS_Set1_N-SET"/>
</dbReference>
<dbReference type="GO" id="GO:0032259">
    <property type="term" value="P:methylation"/>
    <property type="evidence" value="ECO:0007669"/>
    <property type="project" value="UniProtKB-KW"/>
</dbReference>
<dbReference type="PROSITE" id="PS50280">
    <property type="entry name" value="SET"/>
    <property type="match status" value="1"/>
</dbReference>
<reference evidence="17 18" key="1">
    <citation type="journal article" date="2017" name="BMC Genomics">
        <title>Chromosome level assembly and secondary metabolite potential of the parasitic fungus Cordyceps militaris.</title>
        <authorList>
            <person name="Kramer G.J."/>
            <person name="Nodwell J.R."/>
        </authorList>
    </citation>
    <scope>NUCLEOTIDE SEQUENCE [LARGE SCALE GENOMIC DNA]</scope>
    <source>
        <strain evidence="17 18">ATCC 34164</strain>
    </source>
</reference>
<keyword evidence="8 14" id="KW-0949">S-adenosyl-L-methionine</keyword>
<feature type="compositionally biased region" description="Polar residues" evidence="15">
    <location>
        <begin position="40"/>
        <end position="49"/>
    </location>
</feature>
<dbReference type="InterPro" id="IPR044570">
    <property type="entry name" value="Set1-like"/>
</dbReference>
<gene>
    <name evidence="17" type="ORF">A9K55_000901</name>
</gene>
<comment type="catalytic activity">
    <reaction evidence="13 14">
        <text>L-lysyl(4)-[histone H3] + 3 S-adenosyl-L-methionine = N(6),N(6),N(6)-trimethyl-L-lysyl(4)-[histone H3] + 3 S-adenosyl-L-homocysteine + 3 H(+)</text>
        <dbReference type="Rhea" id="RHEA:60260"/>
        <dbReference type="Rhea" id="RHEA-COMP:15537"/>
        <dbReference type="Rhea" id="RHEA-COMP:15547"/>
        <dbReference type="ChEBI" id="CHEBI:15378"/>
        <dbReference type="ChEBI" id="CHEBI:29969"/>
        <dbReference type="ChEBI" id="CHEBI:57856"/>
        <dbReference type="ChEBI" id="CHEBI:59789"/>
        <dbReference type="ChEBI" id="CHEBI:61961"/>
        <dbReference type="EC" id="2.1.1.354"/>
    </reaction>
</comment>
<name>A0A2H4STR8_CORMI</name>
<feature type="region of interest" description="Disordered" evidence="15">
    <location>
        <begin position="524"/>
        <end position="567"/>
    </location>
</feature>
<comment type="function">
    <text evidence="11">Catalytic component of the COMPASS (Set1C) complex that specifically mono-, di- and trimethylates histone H3 to form H3K4me1/2/3. Binds RNAs which might negatively affect its histone methyltransferase activity. COMPASS recognizes ubiquitinated H2B on one face of the nucleosome which stimulates the methylation of H3 on the opposing face.</text>
</comment>
<protein>
    <recommendedName>
        <fullName evidence="4 14">Histone-lysine N-methyltransferase, H3 lysine-4 specific</fullName>
        <ecNumber evidence="3 14">2.1.1.354</ecNumber>
    </recommendedName>
</protein>
<feature type="region of interest" description="Disordered" evidence="15">
    <location>
        <begin position="810"/>
        <end position="886"/>
    </location>
</feature>
<evidence type="ECO:0000256" key="11">
    <source>
        <dbReference type="ARBA" id="ARBA00044492"/>
    </source>
</evidence>
<feature type="domain" description="SET" evidence="16">
    <location>
        <begin position="1076"/>
        <end position="1193"/>
    </location>
</feature>
<evidence type="ECO:0000256" key="13">
    <source>
        <dbReference type="ARBA" id="ARBA00047571"/>
    </source>
</evidence>
<evidence type="ECO:0000259" key="16">
    <source>
        <dbReference type="PROSITE" id="PS50280"/>
    </source>
</evidence>
<comment type="function">
    <text evidence="14">Catalytic component of the COMPASS (Set1C) complex that specifically mono-, di- and trimethylates histone H3 to form H3K4me1/2/3. COMPASS recognizes ubiquitinated H2B on one face of the nucleosome which stimulates the methylation of H3 on the opposing face.</text>
</comment>
<dbReference type="InterPro" id="IPR024636">
    <property type="entry name" value="SET_assoc"/>
</dbReference>
<dbReference type="PIRSF" id="PIRSF037104">
    <property type="entry name" value="Histone_H3-K4_mtfrase_Set1_fun"/>
    <property type="match status" value="1"/>
</dbReference>
<evidence type="ECO:0000256" key="1">
    <source>
        <dbReference type="ARBA" id="ARBA00004123"/>
    </source>
</evidence>
<comment type="subunit">
    <text evidence="12">Component of the Set1C/COMPASS complex.</text>
</comment>
<feature type="compositionally biased region" description="Basic and acidic residues" evidence="15">
    <location>
        <begin position="20"/>
        <end position="37"/>
    </location>
</feature>
<dbReference type="InterPro" id="IPR017111">
    <property type="entry name" value="Set1_fungi"/>
</dbReference>
<feature type="compositionally biased region" description="Pro residues" evidence="15">
    <location>
        <begin position="409"/>
        <end position="421"/>
    </location>
</feature>
<dbReference type="EC" id="2.1.1.354" evidence="3 14"/>